<organism evidence="1 2">
    <name type="scientific">Bacillus cereus</name>
    <dbReference type="NCBI Taxonomy" id="1396"/>
    <lineage>
        <taxon>Bacteria</taxon>
        <taxon>Bacillati</taxon>
        <taxon>Bacillota</taxon>
        <taxon>Bacilli</taxon>
        <taxon>Bacillales</taxon>
        <taxon>Bacillaceae</taxon>
        <taxon>Bacillus</taxon>
        <taxon>Bacillus cereus group</taxon>
    </lineage>
</organism>
<reference evidence="1 2" key="1">
    <citation type="submission" date="2017-01" db="EMBL/GenBank/DDBJ databases">
        <title>Bacillus cereus isolates.</title>
        <authorList>
            <person name="Beno S.M."/>
        </authorList>
    </citation>
    <scope>NUCLEOTIDE SEQUENCE [LARGE SCALE GENOMIC DNA]</scope>
    <source>
        <strain evidence="1 2">FSL M7-1219</strain>
    </source>
</reference>
<dbReference type="EMBL" id="MUAL01000085">
    <property type="protein sequence ID" value="OOR20557.1"/>
    <property type="molecule type" value="Genomic_DNA"/>
</dbReference>
<evidence type="ECO:0000313" key="2">
    <source>
        <dbReference type="Proteomes" id="UP000191124"/>
    </source>
</evidence>
<protein>
    <submittedName>
        <fullName evidence="1">Uncharacterized protein</fullName>
    </submittedName>
</protein>
<gene>
    <name evidence="1" type="ORF">BW892_24195</name>
</gene>
<proteinExistence type="predicted"/>
<comment type="caution">
    <text evidence="1">The sequence shown here is derived from an EMBL/GenBank/DDBJ whole genome shotgun (WGS) entry which is preliminary data.</text>
</comment>
<accession>A0A1S9UE68</accession>
<dbReference type="Proteomes" id="UP000191124">
    <property type="component" value="Unassembled WGS sequence"/>
</dbReference>
<name>A0A1S9UE68_BACCE</name>
<dbReference type="AlphaFoldDB" id="A0A1S9UE68"/>
<sequence>MINIERKYIEHTIISMNECIEQLNGLMEMHKQKLDTCDDKIVDWAEGYHKGHMSAYEQEVSFLESQVKFLKGALEN</sequence>
<dbReference type="RefSeq" id="WP_078181806.1">
    <property type="nucleotide sequence ID" value="NZ_MUAL01000085.1"/>
</dbReference>
<evidence type="ECO:0000313" key="1">
    <source>
        <dbReference type="EMBL" id="OOR20557.1"/>
    </source>
</evidence>